<evidence type="ECO:0008006" key="8">
    <source>
        <dbReference type="Google" id="ProtNLM"/>
    </source>
</evidence>
<proteinExistence type="predicted"/>
<evidence type="ECO:0000256" key="1">
    <source>
        <dbReference type="ARBA" id="ARBA00004141"/>
    </source>
</evidence>
<evidence type="ECO:0000256" key="5">
    <source>
        <dbReference type="SAM" id="Phobius"/>
    </source>
</evidence>
<evidence type="ECO:0000256" key="3">
    <source>
        <dbReference type="ARBA" id="ARBA00022989"/>
    </source>
</evidence>
<evidence type="ECO:0000256" key="2">
    <source>
        <dbReference type="ARBA" id="ARBA00022692"/>
    </source>
</evidence>
<dbReference type="PANTHER" id="PTHR37955:SF1">
    <property type="entry name" value="DEP DOMAIN-CONTAINING PROTEIN"/>
    <property type="match status" value="1"/>
</dbReference>
<feature type="transmembrane region" description="Helical" evidence="5">
    <location>
        <begin position="65"/>
        <end position="84"/>
    </location>
</feature>
<dbReference type="GO" id="GO:0005886">
    <property type="term" value="C:plasma membrane"/>
    <property type="evidence" value="ECO:0007669"/>
    <property type="project" value="TreeGrafter"/>
</dbReference>
<organism evidence="6 7">
    <name type="scientific">Gemella haemolysans M341</name>
    <dbReference type="NCBI Taxonomy" id="562981"/>
    <lineage>
        <taxon>Bacteria</taxon>
        <taxon>Bacillati</taxon>
        <taxon>Bacillota</taxon>
        <taxon>Bacilli</taxon>
        <taxon>Bacillales</taxon>
        <taxon>Gemellaceae</taxon>
        <taxon>Gemella</taxon>
    </lineage>
</organism>
<dbReference type="Gene3D" id="1.50.10.150">
    <property type="entry name" value="Voltage-dependent anion channel"/>
    <property type="match status" value="1"/>
</dbReference>
<feature type="transmembrane region" description="Helical" evidence="5">
    <location>
        <begin position="273"/>
        <end position="295"/>
    </location>
</feature>
<keyword evidence="4 5" id="KW-0472">Membrane</keyword>
<dbReference type="CDD" id="cd09325">
    <property type="entry name" value="TDT_C4-dicarb_trans"/>
    <property type="match status" value="1"/>
</dbReference>
<dbReference type="Pfam" id="PF03595">
    <property type="entry name" value="SLAC1"/>
    <property type="match status" value="1"/>
</dbReference>
<dbReference type="InterPro" id="IPR038665">
    <property type="entry name" value="Voltage-dep_anion_channel_sf"/>
</dbReference>
<keyword evidence="2 5" id="KW-0812">Transmembrane</keyword>
<dbReference type="EMBL" id="ACRO01000014">
    <property type="protein sequence ID" value="EGF88552.1"/>
    <property type="molecule type" value="Genomic_DNA"/>
</dbReference>
<reference evidence="6 7" key="1">
    <citation type="submission" date="2011-03" db="EMBL/GenBank/DDBJ databases">
        <title>The Genome Sequence of Gemella haemolysans M341.</title>
        <authorList>
            <consortium name="The Broad Institute Genome Sequencing Platform"/>
            <consortium name="The Broad Institute Genome Sequencing Center for Infectious Disease"/>
            <person name="Earl A."/>
            <person name="Ward D."/>
            <person name="Feldgarden M."/>
            <person name="Gevers D."/>
            <person name="Sibley C.D."/>
            <person name="Field T.R."/>
            <person name="Grinwis M."/>
            <person name="Eshaghurshan C.S."/>
            <person name="Surette M.G."/>
            <person name="Young S.K."/>
            <person name="Zeng Q."/>
            <person name="Gargeya S."/>
            <person name="Fitzgerald M."/>
            <person name="Haas B."/>
            <person name="Abouelleil A."/>
            <person name="Alvarado L."/>
            <person name="Arachchi H.M."/>
            <person name="Berlin A."/>
            <person name="Brown A."/>
            <person name="Chapman S.B."/>
            <person name="Chen Z."/>
            <person name="Dunbar C."/>
            <person name="Freedman E."/>
            <person name="Gearin G."/>
            <person name="Gellesch M."/>
            <person name="Goldberg J."/>
            <person name="Griggs A."/>
            <person name="Gujja S."/>
            <person name="Heilman E.R."/>
            <person name="Heiman D."/>
            <person name="Howarth C."/>
            <person name="Larson L."/>
            <person name="Lui A."/>
            <person name="MacDonald P.J.P."/>
            <person name="Mehta T."/>
            <person name="Montmayeur A."/>
            <person name="Murphy C."/>
            <person name="Neiman D."/>
            <person name="Pearson M."/>
            <person name="Priest M."/>
            <person name="Roberts A."/>
            <person name="Saif S."/>
            <person name="Shea T."/>
            <person name="Shenoy N."/>
            <person name="Sisk P."/>
            <person name="Stolte C."/>
            <person name="Sykes S."/>
            <person name="White J."/>
            <person name="Yandava C."/>
            <person name="Wortman J."/>
            <person name="Nusbaum C."/>
            <person name="Birren B."/>
        </authorList>
    </citation>
    <scope>NUCLEOTIDE SEQUENCE [LARGE SCALE GENOMIC DNA]</scope>
    <source>
        <strain evidence="6 7">M341</strain>
    </source>
</reference>
<comment type="subcellular location">
    <subcellularLocation>
        <location evidence="1">Membrane</location>
        <topology evidence="1">Multi-pass membrane protein</topology>
    </subcellularLocation>
</comment>
<evidence type="ECO:0000313" key="6">
    <source>
        <dbReference type="EMBL" id="EGF88552.1"/>
    </source>
</evidence>
<evidence type="ECO:0000256" key="4">
    <source>
        <dbReference type="ARBA" id="ARBA00023136"/>
    </source>
</evidence>
<sequence>MNIIKNLPTPIAGLALGSVALGNLLQPYSPKLQLLFSLLSFIIIVLLTIKFALGFDKLKKEMENPVIATVLATYPMSIMLLSSFSKKFIGAYSVPFWIIGILLDLFVVCYAIYNFVLKEKHIKNIYPTWFITFVGPAVVTVTAINYNLETLGLIYFYFSYINYLVLLPFVLYRVYKYKHYNDGDYPTITVFSAPGGLLLASYMIGVTQKSNIILAVLIPLTVLLFIFVLIQLPYLLKRKFYPSFSAFTFPLVICAIAFQKTGIYYQIAEFSVLNILIHLSELLAIIIVIYVWYGFIKNLSYSNN</sequence>
<gene>
    <name evidence="6" type="ORF">HMPREF0428_00936</name>
</gene>
<feature type="transmembrane region" description="Helical" evidence="5">
    <location>
        <begin position="154"/>
        <end position="175"/>
    </location>
</feature>
<comment type="caution">
    <text evidence="6">The sequence shown here is derived from an EMBL/GenBank/DDBJ whole genome shotgun (WGS) entry which is preliminary data.</text>
</comment>
<dbReference type="InterPro" id="IPR052951">
    <property type="entry name" value="Tellurite_res_ion_channel"/>
</dbReference>
<dbReference type="PANTHER" id="PTHR37955">
    <property type="entry name" value="TELLURITE RESISTANCE PROTEIN TEHA"/>
    <property type="match status" value="1"/>
</dbReference>
<feature type="transmembrane region" description="Helical" evidence="5">
    <location>
        <begin position="187"/>
        <end position="206"/>
    </location>
</feature>
<dbReference type="InterPro" id="IPR004695">
    <property type="entry name" value="SLAC1/Mae1/Ssu1/TehA"/>
</dbReference>
<dbReference type="Proteomes" id="UP000004773">
    <property type="component" value="Unassembled WGS sequence"/>
</dbReference>
<evidence type="ECO:0000313" key="7">
    <source>
        <dbReference type="Proteomes" id="UP000004773"/>
    </source>
</evidence>
<dbReference type="GO" id="GO:0046583">
    <property type="term" value="F:monoatomic cation efflux transmembrane transporter activity"/>
    <property type="evidence" value="ECO:0007669"/>
    <property type="project" value="TreeGrafter"/>
</dbReference>
<accession>A0AA87DRZ1</accession>
<protein>
    <recommendedName>
        <fullName evidence="8">C4-dicarboxylate transporter/malic acid transport protein</fullName>
    </recommendedName>
</protein>
<feature type="transmembrane region" description="Helical" evidence="5">
    <location>
        <begin position="96"/>
        <end position="116"/>
    </location>
</feature>
<feature type="transmembrane region" description="Helical" evidence="5">
    <location>
        <begin position="212"/>
        <end position="235"/>
    </location>
</feature>
<dbReference type="AlphaFoldDB" id="A0AA87DRZ1"/>
<feature type="transmembrane region" description="Helical" evidence="5">
    <location>
        <begin position="32"/>
        <end position="53"/>
    </location>
</feature>
<feature type="transmembrane region" description="Helical" evidence="5">
    <location>
        <begin position="128"/>
        <end position="148"/>
    </location>
</feature>
<feature type="transmembrane region" description="Helical" evidence="5">
    <location>
        <begin position="247"/>
        <end position="267"/>
    </location>
</feature>
<name>A0AA87DRZ1_9BACL</name>
<keyword evidence="3 5" id="KW-1133">Transmembrane helix</keyword>
<dbReference type="RefSeq" id="WP_003147015.1">
    <property type="nucleotide sequence ID" value="NZ_GL883583.1"/>
</dbReference>